<dbReference type="AlphaFoldDB" id="A0A3P6TB82"/>
<sequence length="82" mass="9189">MDGKRNRNPSGPWPWNRSRGMGNPQMGMCHIHPKQQQHFIGSTGSTTTTVAMTARYAENLNILFSVPSQQLISVEMVRAHNP</sequence>
<reference evidence="2 3" key="1">
    <citation type="submission" date="2018-08" db="EMBL/GenBank/DDBJ databases">
        <authorList>
            <person name="Laetsch R D."/>
            <person name="Stevens L."/>
            <person name="Kumar S."/>
            <person name="Blaxter L. M."/>
        </authorList>
    </citation>
    <scope>NUCLEOTIDE SEQUENCE [LARGE SCALE GENOMIC DNA]</scope>
</reference>
<feature type="region of interest" description="Disordered" evidence="1">
    <location>
        <begin position="1"/>
        <end position="28"/>
    </location>
</feature>
<evidence type="ECO:0000313" key="3">
    <source>
        <dbReference type="Proteomes" id="UP000277928"/>
    </source>
</evidence>
<dbReference type="Proteomes" id="UP000277928">
    <property type="component" value="Unassembled WGS sequence"/>
</dbReference>
<evidence type="ECO:0000256" key="1">
    <source>
        <dbReference type="SAM" id="MobiDB-lite"/>
    </source>
</evidence>
<protein>
    <submittedName>
        <fullName evidence="2">Uncharacterized protein</fullName>
    </submittedName>
</protein>
<accession>A0A3P6TB82</accession>
<name>A0A3P6TB82_LITSI</name>
<proteinExistence type="predicted"/>
<evidence type="ECO:0000313" key="2">
    <source>
        <dbReference type="EMBL" id="VDK80203.1"/>
    </source>
</evidence>
<dbReference type="EMBL" id="UYRX01000325">
    <property type="protein sequence ID" value="VDK80203.1"/>
    <property type="molecule type" value="Genomic_DNA"/>
</dbReference>
<keyword evidence="3" id="KW-1185">Reference proteome</keyword>
<gene>
    <name evidence="2" type="ORF">NLS_LOCUS4815</name>
</gene>
<organism evidence="2 3">
    <name type="scientific">Litomosoides sigmodontis</name>
    <name type="common">Filarial nematode worm</name>
    <dbReference type="NCBI Taxonomy" id="42156"/>
    <lineage>
        <taxon>Eukaryota</taxon>
        <taxon>Metazoa</taxon>
        <taxon>Ecdysozoa</taxon>
        <taxon>Nematoda</taxon>
        <taxon>Chromadorea</taxon>
        <taxon>Rhabditida</taxon>
        <taxon>Spirurina</taxon>
        <taxon>Spiruromorpha</taxon>
        <taxon>Filarioidea</taxon>
        <taxon>Onchocercidae</taxon>
        <taxon>Litomosoides</taxon>
    </lineage>
</organism>